<feature type="transmembrane region" description="Helical" evidence="6">
    <location>
        <begin position="413"/>
        <end position="434"/>
    </location>
</feature>
<dbReference type="InterPro" id="IPR045062">
    <property type="entry name" value="Cyt_c_biogenesis_CcsA/CcmC"/>
</dbReference>
<feature type="transmembrane region" description="Helical" evidence="6">
    <location>
        <begin position="446"/>
        <end position="468"/>
    </location>
</feature>
<accession>A0A9D9HW48</accession>
<feature type="transmembrane region" description="Helical" evidence="6">
    <location>
        <begin position="193"/>
        <end position="215"/>
    </location>
</feature>
<evidence type="ECO:0000256" key="1">
    <source>
        <dbReference type="ARBA" id="ARBA00004141"/>
    </source>
</evidence>
<feature type="transmembrane region" description="Helical" evidence="6">
    <location>
        <begin position="586"/>
        <end position="606"/>
    </location>
</feature>
<evidence type="ECO:0000256" key="2">
    <source>
        <dbReference type="ARBA" id="ARBA00022692"/>
    </source>
</evidence>
<evidence type="ECO:0000256" key="5">
    <source>
        <dbReference type="ARBA" id="ARBA00023136"/>
    </source>
</evidence>
<dbReference type="EMBL" id="JADIMG010000111">
    <property type="protein sequence ID" value="MBO8461065.1"/>
    <property type="molecule type" value="Genomic_DNA"/>
</dbReference>
<dbReference type="GO" id="GO:0005886">
    <property type="term" value="C:plasma membrane"/>
    <property type="evidence" value="ECO:0007669"/>
    <property type="project" value="TreeGrafter"/>
</dbReference>
<reference evidence="9" key="1">
    <citation type="submission" date="2020-10" db="EMBL/GenBank/DDBJ databases">
        <authorList>
            <person name="Gilroy R."/>
        </authorList>
    </citation>
    <scope>NUCLEOTIDE SEQUENCE</scope>
    <source>
        <strain evidence="9">G3-3990</strain>
    </source>
</reference>
<evidence type="ECO:0000313" key="10">
    <source>
        <dbReference type="Proteomes" id="UP000823641"/>
    </source>
</evidence>
<dbReference type="InterPro" id="IPR002541">
    <property type="entry name" value="Cyt_c_assembly"/>
</dbReference>
<keyword evidence="2 6" id="KW-0812">Transmembrane</keyword>
<evidence type="ECO:0000259" key="8">
    <source>
        <dbReference type="Pfam" id="PF05140"/>
    </source>
</evidence>
<evidence type="ECO:0000313" key="9">
    <source>
        <dbReference type="EMBL" id="MBO8461065.1"/>
    </source>
</evidence>
<feature type="transmembrane region" description="Helical" evidence="6">
    <location>
        <begin position="45"/>
        <end position="62"/>
    </location>
</feature>
<dbReference type="Pfam" id="PF05140">
    <property type="entry name" value="ResB"/>
    <property type="match status" value="1"/>
</dbReference>
<evidence type="ECO:0000256" key="6">
    <source>
        <dbReference type="SAM" id="Phobius"/>
    </source>
</evidence>
<comment type="caution">
    <text evidence="9">The sequence shown here is derived from an EMBL/GenBank/DDBJ whole genome shotgun (WGS) entry which is preliminary data.</text>
</comment>
<dbReference type="PANTHER" id="PTHR30071">
    <property type="entry name" value="HEME EXPORTER PROTEIN C"/>
    <property type="match status" value="1"/>
</dbReference>
<protein>
    <submittedName>
        <fullName evidence="9">Cytochrome c biogenesis protein CcsA</fullName>
    </submittedName>
</protein>
<dbReference type="GO" id="GO:0020037">
    <property type="term" value="F:heme binding"/>
    <property type="evidence" value="ECO:0007669"/>
    <property type="project" value="InterPro"/>
</dbReference>
<evidence type="ECO:0000256" key="3">
    <source>
        <dbReference type="ARBA" id="ARBA00022748"/>
    </source>
</evidence>
<dbReference type="GO" id="GO:0017004">
    <property type="term" value="P:cytochrome complex assembly"/>
    <property type="evidence" value="ECO:0007669"/>
    <property type="project" value="UniProtKB-KW"/>
</dbReference>
<dbReference type="AlphaFoldDB" id="A0A9D9HW48"/>
<keyword evidence="5 6" id="KW-0472">Membrane</keyword>
<evidence type="ECO:0000256" key="4">
    <source>
        <dbReference type="ARBA" id="ARBA00022989"/>
    </source>
</evidence>
<feature type="transmembrane region" description="Helical" evidence="6">
    <location>
        <begin position="621"/>
        <end position="638"/>
    </location>
</feature>
<dbReference type="Pfam" id="PF01578">
    <property type="entry name" value="Cytochrom_C_asm"/>
    <property type="match status" value="1"/>
</dbReference>
<gene>
    <name evidence="9" type="primary">ccsA</name>
    <name evidence="9" type="ORF">IAA73_12170</name>
</gene>
<feature type="domain" description="Cytochrome c assembly protein" evidence="7">
    <location>
        <begin position="474"/>
        <end position="673"/>
    </location>
</feature>
<sequence>MAGILMKRVLIILYVFLLVVLMLATFVEAAYGTSFVHRYVYGNKWFVLLWALLVAGGLCAILKKGMWRRPPVFLLHLSLVLILCGAAFTYFTAERGFMHLQKDVEPINEMKAENEHLIQLPFYIGLDSFQIVTYPGTDTPADYVSHLYLIDDFDTISCSVSMNNIYTYRGYRIYQSSFDDDMQGSWITLNHDVWGITITYVAYGLLFFSAFLLLVLPKTGFRSLMKHPLLKRMSILLFFIFSMDGIQAAVPVLNRIEADSLSYIPVVYNGRIAPYSTAAHDFVTKLYGHASYNELTPEQVMASWKLYPEQWSEERMFKVKNKRLRRLLAMDGPYIALSGLYDSYGYKLQRFWTRVDKNDKQLLDAIRELDEKVALVIMLHKGTLFTAPPDNMCFSLQRIRMECIYNRISLTTWLYRVNMFVGLLGFVGAIVIFLTSTVCPLWIHRVLRVQLFLTFFLLACWIALRWYISAHVPLSNGYETMLFIAWLVTGIILLLRPMFLLTSVALLLSGCMLLVADLSAMSPAITSLVPVLNSSWLTLHVSVIMFAYALLAIVTLIALAALVMTLCSRSLKSDESVKGLALMGQLMLYPALLFLGIGIFLGAIWANNAWGRYWGWDPKEVWALITFLLYALSFHLSVFSPMHHPKRFHLFLLLAFLSVIMTYFGVNFLGGMHSYQ</sequence>
<feature type="transmembrane region" description="Helical" evidence="6">
    <location>
        <begin position="74"/>
        <end position="93"/>
    </location>
</feature>
<name>A0A9D9HW48_9BACT</name>
<keyword evidence="3" id="KW-0201">Cytochrome c-type biogenesis</keyword>
<dbReference type="Proteomes" id="UP000823641">
    <property type="component" value="Unassembled WGS sequence"/>
</dbReference>
<dbReference type="InterPro" id="IPR007816">
    <property type="entry name" value="ResB-like_domain"/>
</dbReference>
<keyword evidence="4 6" id="KW-1133">Transmembrane helix</keyword>
<feature type="domain" description="ResB-like" evidence="8">
    <location>
        <begin position="63"/>
        <end position="181"/>
    </location>
</feature>
<feature type="transmembrane region" description="Helical" evidence="6">
    <location>
        <begin position="480"/>
        <end position="499"/>
    </location>
</feature>
<dbReference type="PANTHER" id="PTHR30071:SF1">
    <property type="entry name" value="CYTOCHROME B_B6 PROTEIN-RELATED"/>
    <property type="match status" value="1"/>
</dbReference>
<comment type="subcellular location">
    <subcellularLocation>
        <location evidence="1">Membrane</location>
        <topology evidence="1">Multi-pass membrane protein</topology>
    </subcellularLocation>
</comment>
<proteinExistence type="predicted"/>
<organism evidence="9 10">
    <name type="scientific">Candidatus Gallipaludibacter merdavium</name>
    <dbReference type="NCBI Taxonomy" id="2840839"/>
    <lineage>
        <taxon>Bacteria</taxon>
        <taxon>Pseudomonadati</taxon>
        <taxon>Bacteroidota</taxon>
        <taxon>Bacteroidia</taxon>
        <taxon>Bacteroidales</taxon>
        <taxon>Candidatus Gallipaludibacter</taxon>
    </lineage>
</organism>
<feature type="transmembrane region" description="Helical" evidence="6">
    <location>
        <begin position="650"/>
        <end position="670"/>
    </location>
</feature>
<reference evidence="9" key="2">
    <citation type="journal article" date="2021" name="PeerJ">
        <title>Extensive microbial diversity within the chicken gut microbiome revealed by metagenomics and culture.</title>
        <authorList>
            <person name="Gilroy R."/>
            <person name="Ravi A."/>
            <person name="Getino M."/>
            <person name="Pursley I."/>
            <person name="Horton D.L."/>
            <person name="Alikhan N.F."/>
            <person name="Baker D."/>
            <person name="Gharbi K."/>
            <person name="Hall N."/>
            <person name="Watson M."/>
            <person name="Adriaenssens E.M."/>
            <person name="Foster-Nyarko E."/>
            <person name="Jarju S."/>
            <person name="Secka A."/>
            <person name="Antonio M."/>
            <person name="Oren A."/>
            <person name="Chaudhuri R.R."/>
            <person name="La Ragione R."/>
            <person name="Hildebrand F."/>
            <person name="Pallen M.J."/>
        </authorList>
    </citation>
    <scope>NUCLEOTIDE SEQUENCE</scope>
    <source>
        <strain evidence="9">G3-3990</strain>
    </source>
</reference>
<evidence type="ECO:0000259" key="7">
    <source>
        <dbReference type="Pfam" id="PF01578"/>
    </source>
</evidence>
<feature type="transmembrane region" description="Helical" evidence="6">
    <location>
        <begin position="545"/>
        <end position="566"/>
    </location>
</feature>